<dbReference type="InterPro" id="IPR029068">
    <property type="entry name" value="Glyas_Bleomycin-R_OHBP_Dase"/>
</dbReference>
<dbReference type="OrthoDB" id="2338662at2759"/>
<evidence type="ECO:0000259" key="1">
    <source>
        <dbReference type="Pfam" id="PF22658"/>
    </source>
</evidence>
<dbReference type="Pfam" id="PF22659">
    <property type="entry name" value="YycE-like_C"/>
    <property type="match status" value="1"/>
</dbReference>
<feature type="domain" description="YycE-like N-terminal" evidence="1">
    <location>
        <begin position="20"/>
        <end position="73"/>
    </location>
</feature>
<evidence type="ECO:0000313" key="3">
    <source>
        <dbReference type="EMBL" id="ORY39047.1"/>
    </source>
</evidence>
<keyword evidence="4" id="KW-1185">Reference proteome</keyword>
<proteinExistence type="predicted"/>
<evidence type="ECO:0000259" key="2">
    <source>
        <dbReference type="Pfam" id="PF22659"/>
    </source>
</evidence>
<reference evidence="3 4" key="1">
    <citation type="submission" date="2016-07" db="EMBL/GenBank/DDBJ databases">
        <title>Pervasive Adenine N6-methylation of Active Genes in Fungi.</title>
        <authorList>
            <consortium name="DOE Joint Genome Institute"/>
            <person name="Mondo S.J."/>
            <person name="Dannebaum R.O."/>
            <person name="Kuo R.C."/>
            <person name="Labutti K."/>
            <person name="Haridas S."/>
            <person name="Kuo A."/>
            <person name="Salamov A."/>
            <person name="Ahrendt S.R."/>
            <person name="Lipzen A."/>
            <person name="Sullivan W."/>
            <person name="Andreopoulos W.B."/>
            <person name="Clum A."/>
            <person name="Lindquist E."/>
            <person name="Daum C."/>
            <person name="Ramamoorthy G.K."/>
            <person name="Gryganskyi A."/>
            <person name="Culley D."/>
            <person name="Magnuson J.K."/>
            <person name="James T.Y."/>
            <person name="O'Malley M.A."/>
            <person name="Stajich J.E."/>
            <person name="Spatafora J.W."/>
            <person name="Visel A."/>
            <person name="Grigoriev I.V."/>
        </authorList>
    </citation>
    <scope>NUCLEOTIDE SEQUENCE [LARGE SCALE GENOMIC DNA]</scope>
    <source>
        <strain evidence="3 4">JEL800</strain>
    </source>
</reference>
<dbReference type="Pfam" id="PF22658">
    <property type="entry name" value="YycE-like_N"/>
    <property type="match status" value="1"/>
</dbReference>
<dbReference type="Gene3D" id="3.10.180.10">
    <property type="entry name" value="2,3-Dihydroxybiphenyl 1,2-Dioxygenase, domain 1"/>
    <property type="match status" value="1"/>
</dbReference>
<dbReference type="InterPro" id="IPR058997">
    <property type="entry name" value="YycE-like_C"/>
</dbReference>
<dbReference type="EMBL" id="MCGO01000041">
    <property type="protein sequence ID" value="ORY39047.1"/>
    <property type="molecule type" value="Genomic_DNA"/>
</dbReference>
<dbReference type="SUPFAM" id="SSF54593">
    <property type="entry name" value="Glyoxalase/Bleomycin resistance protein/Dihydroxybiphenyl dioxygenase"/>
    <property type="match status" value="1"/>
</dbReference>
<gene>
    <name evidence="3" type="ORF">BCR33DRAFT_720306</name>
</gene>
<feature type="domain" description="YycE-like C-terminal" evidence="2">
    <location>
        <begin position="89"/>
        <end position="143"/>
    </location>
</feature>
<evidence type="ECO:0008006" key="5">
    <source>
        <dbReference type="Google" id="ProtNLM"/>
    </source>
</evidence>
<evidence type="ECO:0000313" key="4">
    <source>
        <dbReference type="Proteomes" id="UP000193642"/>
    </source>
</evidence>
<organism evidence="3 4">
    <name type="scientific">Rhizoclosmatium globosum</name>
    <dbReference type="NCBI Taxonomy" id="329046"/>
    <lineage>
        <taxon>Eukaryota</taxon>
        <taxon>Fungi</taxon>
        <taxon>Fungi incertae sedis</taxon>
        <taxon>Chytridiomycota</taxon>
        <taxon>Chytridiomycota incertae sedis</taxon>
        <taxon>Chytridiomycetes</taxon>
        <taxon>Chytridiales</taxon>
        <taxon>Chytriomycetaceae</taxon>
        <taxon>Rhizoclosmatium</taxon>
    </lineage>
</organism>
<accession>A0A1Y2BWM1</accession>
<dbReference type="AlphaFoldDB" id="A0A1Y2BWM1"/>
<dbReference type="InterPro" id="IPR058998">
    <property type="entry name" value="YycE-like_N"/>
</dbReference>
<name>A0A1Y2BWM1_9FUNG</name>
<protein>
    <recommendedName>
        <fullName evidence="5">VOC domain-containing protein</fullName>
    </recommendedName>
</protein>
<sequence length="147" mass="16348">MTVWPRLPAFSPSLPAVRYRTARPTATAASLEACQKFYGPEGLGLPLISTFSDDTFDGVILGMPDHGHQLEFTFDKRHVGMNCDAPTKDNLLVFYLETKDAVKAVADRLLATGLGRIVEAENVWWNQNEGVTVEGPEGWRVCLFYDQ</sequence>
<comment type="caution">
    <text evidence="3">The sequence shown here is derived from an EMBL/GenBank/DDBJ whole genome shotgun (WGS) entry which is preliminary data.</text>
</comment>
<dbReference type="Proteomes" id="UP000193642">
    <property type="component" value="Unassembled WGS sequence"/>
</dbReference>